<dbReference type="AlphaFoldDB" id="A0AAP4F8Y2"/>
<proteinExistence type="predicted"/>
<feature type="binding site" description="axial binding residue" evidence="5">
    <location>
        <position position="29"/>
    </location>
    <ligand>
        <name>heme b</name>
        <dbReference type="ChEBI" id="CHEBI:60344"/>
    </ligand>
    <ligandPart>
        <name>Fe</name>
        <dbReference type="ChEBI" id="CHEBI:18248"/>
    </ligandPart>
</feature>
<name>A0AAP4F8Y2_9CORY</name>
<sequence>MPTATTTLFEHTTQQPLSKQLREHTLAAHEDAETSDFMHRLLKGQLGRDAIAEYHAQMWFIYDALEHAVRTVADSPIGANFADPRLERRMALDSDLVSMAGRNWGEQVRVMPATAAYVERIEKMDVPGNEVRILAHHYVRYLGDVSGGQVIARMLQRHYGMGEQELSFYDFSALGKPKPYRDSYRSMLDSLVLTDSQRTELLDEAVAAFQCNFDLFAALSARFPGEAPVES</sequence>
<feature type="binding site" evidence="4">
    <location>
        <position position="138"/>
    </location>
    <ligand>
        <name>heme b</name>
        <dbReference type="ChEBI" id="CHEBI:60344"/>
    </ligand>
</feature>
<dbReference type="InterPro" id="IPR016084">
    <property type="entry name" value="Haem_Oase-like_multi-hlx"/>
</dbReference>
<dbReference type="Gene3D" id="1.20.910.10">
    <property type="entry name" value="Heme oxygenase-like"/>
    <property type="match status" value="1"/>
</dbReference>
<keyword evidence="2 5" id="KW-0479">Metal-binding</keyword>
<dbReference type="Proteomes" id="UP001226160">
    <property type="component" value="Unassembled WGS sequence"/>
</dbReference>
<accession>A0AAP4F8Y2</accession>
<evidence type="ECO:0000313" key="8">
    <source>
        <dbReference type="Proteomes" id="UP001226160"/>
    </source>
</evidence>
<dbReference type="CDD" id="cd19165">
    <property type="entry name" value="HemeO"/>
    <property type="match status" value="1"/>
</dbReference>
<feature type="binding site" evidence="4">
    <location>
        <position position="22"/>
    </location>
    <ligand>
        <name>heme b</name>
        <dbReference type="ChEBI" id="CHEBI:60344"/>
    </ligand>
</feature>
<dbReference type="PANTHER" id="PTHR10720">
    <property type="entry name" value="HEME OXYGENASE"/>
    <property type="match status" value="1"/>
</dbReference>
<dbReference type="Proteomes" id="UP001243856">
    <property type="component" value="Unassembled WGS sequence"/>
</dbReference>
<keyword evidence="3 5" id="KW-0408">Iron</keyword>
<dbReference type="GO" id="GO:0006788">
    <property type="term" value="P:heme oxidation"/>
    <property type="evidence" value="ECO:0007669"/>
    <property type="project" value="InterPro"/>
</dbReference>
<evidence type="ECO:0000256" key="4">
    <source>
        <dbReference type="PIRSR" id="PIRSR000343-1"/>
    </source>
</evidence>
<dbReference type="GO" id="GO:0006979">
    <property type="term" value="P:response to oxidative stress"/>
    <property type="evidence" value="ECO:0007669"/>
    <property type="project" value="TreeGrafter"/>
</dbReference>
<evidence type="ECO:0000313" key="6">
    <source>
        <dbReference type="EMBL" id="MDK4301379.1"/>
    </source>
</evidence>
<evidence type="ECO:0000256" key="1">
    <source>
        <dbReference type="ARBA" id="ARBA00022617"/>
    </source>
</evidence>
<keyword evidence="1 4" id="KW-0349">Heme</keyword>
<dbReference type="RefSeq" id="WP_018120318.1">
    <property type="nucleotide sequence ID" value="NZ_CBCRTU010000003.1"/>
</dbReference>
<dbReference type="PRINTS" id="PR00088">
    <property type="entry name" value="HAEMOXYGNASE"/>
</dbReference>
<gene>
    <name evidence="6" type="ORF">QPX45_09040</name>
    <name evidence="7" type="ORF">QPX54_11600</name>
</gene>
<keyword evidence="9" id="KW-1185">Reference proteome</keyword>
<dbReference type="PANTHER" id="PTHR10720:SF0">
    <property type="entry name" value="HEME OXYGENASE"/>
    <property type="match status" value="1"/>
</dbReference>
<dbReference type="GeneID" id="64188417"/>
<dbReference type="GO" id="GO:0042167">
    <property type="term" value="P:heme catabolic process"/>
    <property type="evidence" value="ECO:0007669"/>
    <property type="project" value="TreeGrafter"/>
</dbReference>
<dbReference type="PIRSF" id="PIRSF000343">
    <property type="entry name" value="Haem_Oase"/>
    <property type="match status" value="1"/>
</dbReference>
<dbReference type="GO" id="GO:0004392">
    <property type="term" value="F:heme oxygenase (decyclizing) activity"/>
    <property type="evidence" value="ECO:0007669"/>
    <property type="project" value="InterPro"/>
</dbReference>
<evidence type="ECO:0000256" key="5">
    <source>
        <dbReference type="PIRSR" id="PIRSR000343-2"/>
    </source>
</evidence>
<dbReference type="SUPFAM" id="SSF48613">
    <property type="entry name" value="Heme oxygenase-like"/>
    <property type="match status" value="1"/>
</dbReference>
<dbReference type="InterPro" id="IPR002051">
    <property type="entry name" value="Haem_Oase"/>
</dbReference>
<organism evidence="7 8">
    <name type="scientific">Corynebacterium propinquum</name>
    <dbReference type="NCBI Taxonomy" id="43769"/>
    <lineage>
        <taxon>Bacteria</taxon>
        <taxon>Bacillati</taxon>
        <taxon>Actinomycetota</taxon>
        <taxon>Actinomycetes</taxon>
        <taxon>Mycobacteriales</taxon>
        <taxon>Corynebacteriaceae</taxon>
        <taxon>Corynebacterium</taxon>
    </lineage>
</organism>
<reference evidence="7 9" key="1">
    <citation type="submission" date="2023-05" db="EMBL/GenBank/DDBJ databases">
        <title>Metabolic capabilities are highly conserved among human nasal-associated Corynebacterium species in pangenomic analyses.</title>
        <authorList>
            <person name="Tran T.H."/>
            <person name="Roberts A.Q."/>
            <person name="Escapa I.F."/>
            <person name="Gao W."/>
            <person name="Conlan S."/>
            <person name="Kong H."/>
            <person name="Segre J.A."/>
            <person name="Kelly M.S."/>
            <person name="Lemon K.P."/>
        </authorList>
    </citation>
    <scope>NUCLEOTIDE SEQUENCE</scope>
    <source>
        <strain evidence="7">KPL2654</strain>
        <strain evidence="6 9">KPL2811</strain>
    </source>
</reference>
<comment type="caution">
    <text evidence="7">The sequence shown here is derived from an EMBL/GenBank/DDBJ whole genome shotgun (WGS) entry which is preliminary data.</text>
</comment>
<dbReference type="GO" id="GO:0046872">
    <property type="term" value="F:metal ion binding"/>
    <property type="evidence" value="ECO:0007669"/>
    <property type="project" value="UniProtKB-KW"/>
</dbReference>
<protein>
    <submittedName>
        <fullName evidence="7">Biliverdin-producing heme oxygenase</fullName>
    </submittedName>
</protein>
<evidence type="ECO:0000256" key="2">
    <source>
        <dbReference type="ARBA" id="ARBA00022723"/>
    </source>
</evidence>
<evidence type="ECO:0000256" key="3">
    <source>
        <dbReference type="ARBA" id="ARBA00023004"/>
    </source>
</evidence>
<dbReference type="Pfam" id="PF01126">
    <property type="entry name" value="Heme_oxygenase"/>
    <property type="match status" value="1"/>
</dbReference>
<evidence type="ECO:0000313" key="9">
    <source>
        <dbReference type="Proteomes" id="UP001243856"/>
    </source>
</evidence>
<feature type="binding site" evidence="4">
    <location>
        <position position="185"/>
    </location>
    <ligand>
        <name>heme b</name>
        <dbReference type="ChEBI" id="CHEBI:60344"/>
    </ligand>
</feature>
<evidence type="ECO:0000313" key="7">
    <source>
        <dbReference type="EMBL" id="MDK4327144.1"/>
    </source>
</evidence>
<dbReference type="GO" id="GO:0020037">
    <property type="term" value="F:heme binding"/>
    <property type="evidence" value="ECO:0007669"/>
    <property type="project" value="TreeGrafter"/>
</dbReference>
<dbReference type="InterPro" id="IPR016053">
    <property type="entry name" value="Haem_Oase-like"/>
</dbReference>
<dbReference type="EMBL" id="JASNVP010000020">
    <property type="protein sequence ID" value="MDK4327144.1"/>
    <property type="molecule type" value="Genomic_DNA"/>
</dbReference>
<dbReference type="EMBL" id="JASNVK010000017">
    <property type="protein sequence ID" value="MDK4301379.1"/>
    <property type="molecule type" value="Genomic_DNA"/>
</dbReference>